<comment type="caution">
    <text evidence="3">The sequence shown here is derived from an EMBL/GenBank/DDBJ whole genome shotgun (WGS) entry which is preliminary data.</text>
</comment>
<dbReference type="OrthoDB" id="5291879at2"/>
<evidence type="ECO:0000256" key="1">
    <source>
        <dbReference type="ARBA" id="ARBA00009460"/>
    </source>
</evidence>
<dbReference type="Gene3D" id="3.30.200.20">
    <property type="entry name" value="Phosphorylase Kinase, domain 1"/>
    <property type="match status" value="1"/>
</dbReference>
<keyword evidence="2" id="KW-0808">Transferase</keyword>
<dbReference type="GO" id="GO:0016301">
    <property type="term" value="F:kinase activity"/>
    <property type="evidence" value="ECO:0007669"/>
    <property type="project" value="UniProtKB-UniRule"/>
</dbReference>
<protein>
    <submittedName>
        <fullName evidence="3">Fructosamine kinase family protein</fullName>
    </submittedName>
</protein>
<accession>A0A504JBM2</accession>
<keyword evidence="2 3" id="KW-0418">Kinase</keyword>
<dbReference type="AlphaFoldDB" id="A0A504JBM2"/>
<dbReference type="InterPro" id="IPR011009">
    <property type="entry name" value="Kinase-like_dom_sf"/>
</dbReference>
<evidence type="ECO:0000313" key="4">
    <source>
        <dbReference type="Proteomes" id="UP000315540"/>
    </source>
</evidence>
<dbReference type="Proteomes" id="UP000315540">
    <property type="component" value="Unassembled WGS sequence"/>
</dbReference>
<reference evidence="3 4" key="1">
    <citation type="submission" date="2019-06" db="EMBL/GenBank/DDBJ databases">
        <authorList>
            <person name="Meng X."/>
        </authorList>
    </citation>
    <scope>NUCLEOTIDE SEQUENCE [LARGE SCALE GENOMIC DNA]</scope>
    <source>
        <strain evidence="3 4">M625</strain>
    </source>
</reference>
<proteinExistence type="inferred from homology"/>
<sequence>MLSSDVIAYLEKQLLEKICKVTPLAGGDINEVYALETSTQKFVVKTNSASRFPAMFEAETKGLTFLRDSNTFTVLKVIFVGEYNDTAVLILSYMHQNVACKDFWQIFGRSLARLHQYTDPQFGFENDNYIGSLPQYNARCGTSLLFYRTQRLQPQFDLALQHGFIFKHLDTFYKTLEDIIPEESSSLIHGDLWNGNYIIDTTGNPCLIDPAIAFASREMDIAMMHLFGGFKNEVFDAYQEAFPLVEGWKTRLSLWQLYYILVHLNLFGSSYYNRAQKIIEMYL</sequence>
<organism evidence="3 4">
    <name type="scientific">Aquimarina algicola</name>
    <dbReference type="NCBI Taxonomy" id="2589995"/>
    <lineage>
        <taxon>Bacteria</taxon>
        <taxon>Pseudomonadati</taxon>
        <taxon>Bacteroidota</taxon>
        <taxon>Flavobacteriia</taxon>
        <taxon>Flavobacteriales</taxon>
        <taxon>Flavobacteriaceae</taxon>
        <taxon>Aquimarina</taxon>
    </lineage>
</organism>
<dbReference type="PANTHER" id="PTHR12149">
    <property type="entry name" value="FRUCTOSAMINE 3 KINASE-RELATED PROTEIN"/>
    <property type="match status" value="1"/>
</dbReference>
<dbReference type="PIRSF" id="PIRSF006221">
    <property type="entry name" value="Ketosamine-3-kinase"/>
    <property type="match status" value="1"/>
</dbReference>
<dbReference type="Gene3D" id="3.90.1200.10">
    <property type="match status" value="1"/>
</dbReference>
<evidence type="ECO:0000256" key="2">
    <source>
        <dbReference type="PIRNR" id="PIRNR006221"/>
    </source>
</evidence>
<keyword evidence="4" id="KW-1185">Reference proteome</keyword>
<dbReference type="EMBL" id="VFWZ01000003">
    <property type="protein sequence ID" value="TPN85942.1"/>
    <property type="molecule type" value="Genomic_DNA"/>
</dbReference>
<dbReference type="SUPFAM" id="SSF56112">
    <property type="entry name" value="Protein kinase-like (PK-like)"/>
    <property type="match status" value="1"/>
</dbReference>
<gene>
    <name evidence="3" type="ORF">FHK87_11720</name>
</gene>
<dbReference type="Pfam" id="PF03881">
    <property type="entry name" value="Fructosamin_kin"/>
    <property type="match status" value="1"/>
</dbReference>
<dbReference type="PANTHER" id="PTHR12149:SF8">
    <property type="entry name" value="PROTEIN-RIBULOSAMINE 3-KINASE"/>
    <property type="match status" value="1"/>
</dbReference>
<dbReference type="RefSeq" id="WP_140593034.1">
    <property type="nucleotide sequence ID" value="NZ_VFWZ01000003.1"/>
</dbReference>
<dbReference type="InterPro" id="IPR016477">
    <property type="entry name" value="Fructo-/Ketosamine-3-kinase"/>
</dbReference>
<name>A0A504JBM2_9FLAO</name>
<evidence type="ECO:0000313" key="3">
    <source>
        <dbReference type="EMBL" id="TPN85942.1"/>
    </source>
</evidence>
<comment type="similarity">
    <text evidence="1 2">Belongs to the fructosamine kinase family.</text>
</comment>